<dbReference type="HOGENOM" id="CLU_2539993_0_0_6"/>
<protein>
    <submittedName>
        <fullName evidence="1">Uncharacterized protein</fullName>
    </submittedName>
</protein>
<dbReference type="KEGG" id="pfo:Pfl01_1451"/>
<dbReference type="Proteomes" id="UP000002704">
    <property type="component" value="Chromosome"/>
</dbReference>
<dbReference type="EMBL" id="CP000094">
    <property type="protein sequence ID" value="ABA73194.1"/>
    <property type="molecule type" value="Genomic_DNA"/>
</dbReference>
<name>Q3KGB2_PSEPF</name>
<sequence length="83" mass="9461">MERRPGAIFCRLNPLILQSGALPPTWLTPTLFVIGANRDRLQRRFDQAEGNTQIVQPVLNFLFHRHAPFRVVLSVRNSEAASH</sequence>
<organism evidence="1 2">
    <name type="scientific">Pseudomonas fluorescens (strain Pf0-1)</name>
    <dbReference type="NCBI Taxonomy" id="205922"/>
    <lineage>
        <taxon>Bacteria</taxon>
        <taxon>Pseudomonadati</taxon>
        <taxon>Pseudomonadota</taxon>
        <taxon>Gammaproteobacteria</taxon>
        <taxon>Pseudomonadales</taxon>
        <taxon>Pseudomonadaceae</taxon>
        <taxon>Pseudomonas</taxon>
    </lineage>
</organism>
<proteinExistence type="predicted"/>
<gene>
    <name evidence="1" type="ordered locus">Pfl01_1451</name>
</gene>
<reference evidence="1 2" key="1">
    <citation type="journal article" date="2009" name="Genome Biol.">
        <title>Genomic and genetic analyses of diversity and plant interactions of Pseudomonas fluorescens.</title>
        <authorList>
            <person name="Silby M.W."/>
            <person name="Cerdeno-Tarraga A.M."/>
            <person name="Vernikos G.S."/>
            <person name="Giddens S.R."/>
            <person name="Jackson R.W."/>
            <person name="Preston G.M."/>
            <person name="Zhang X.X."/>
            <person name="Moon C.D."/>
            <person name="Gehrig S.M."/>
            <person name="Godfrey S.A."/>
            <person name="Knight C.G."/>
            <person name="Malone J.G."/>
            <person name="Robinson Z."/>
            <person name="Spiers A.J."/>
            <person name="Harris S."/>
            <person name="Challis G.L."/>
            <person name="Yaxley A.M."/>
            <person name="Harris D."/>
            <person name="Seeger K."/>
            <person name="Murphy L."/>
            <person name="Rutter S."/>
            <person name="Squares R."/>
            <person name="Quail M.A."/>
            <person name="Saunders E."/>
            <person name="Mavromatis K."/>
            <person name="Brettin T.S."/>
            <person name="Bentley S.D."/>
            <person name="Hothersall J."/>
            <person name="Stephens E."/>
            <person name="Thomas C.M."/>
            <person name="Parkhill J."/>
            <person name="Levy S.B."/>
            <person name="Rainey P.B."/>
            <person name="Thomson N.R."/>
        </authorList>
    </citation>
    <scope>NUCLEOTIDE SEQUENCE [LARGE SCALE GENOMIC DNA]</scope>
    <source>
        <strain evidence="1 2">Pf0-1</strain>
    </source>
</reference>
<dbReference type="AlphaFoldDB" id="Q3KGB2"/>
<evidence type="ECO:0000313" key="1">
    <source>
        <dbReference type="EMBL" id="ABA73194.1"/>
    </source>
</evidence>
<accession>Q3KGB2</accession>
<evidence type="ECO:0000313" key="2">
    <source>
        <dbReference type="Proteomes" id="UP000002704"/>
    </source>
</evidence>